<dbReference type="GO" id="GO:0030497">
    <property type="term" value="P:fatty acid elongation"/>
    <property type="evidence" value="ECO:0007669"/>
    <property type="project" value="TreeGrafter"/>
</dbReference>
<dbReference type="Proteomes" id="UP001501729">
    <property type="component" value="Unassembled WGS sequence"/>
</dbReference>
<dbReference type="EMBL" id="BAABKX010000030">
    <property type="protein sequence ID" value="GAA5064148.1"/>
    <property type="molecule type" value="Genomic_DNA"/>
</dbReference>
<dbReference type="FunFam" id="3.40.50.720:FF:000084">
    <property type="entry name" value="Short-chain dehydrogenase reductase"/>
    <property type="match status" value="1"/>
</dbReference>
<evidence type="ECO:0000313" key="3">
    <source>
        <dbReference type="Proteomes" id="UP001501729"/>
    </source>
</evidence>
<dbReference type="SUPFAM" id="SSF51735">
    <property type="entry name" value="NAD(P)-binding Rossmann-fold domains"/>
    <property type="match status" value="1"/>
</dbReference>
<dbReference type="Pfam" id="PF13561">
    <property type="entry name" value="adh_short_C2"/>
    <property type="match status" value="1"/>
</dbReference>
<evidence type="ECO:0000256" key="1">
    <source>
        <dbReference type="ARBA" id="ARBA00006484"/>
    </source>
</evidence>
<dbReference type="Gene3D" id="3.40.50.720">
    <property type="entry name" value="NAD(P)-binding Rossmann-like Domain"/>
    <property type="match status" value="1"/>
</dbReference>
<proteinExistence type="inferred from homology"/>
<comment type="caution">
    <text evidence="2">The sequence shown here is derived from an EMBL/GenBank/DDBJ whole genome shotgun (WGS) entry which is preliminary data.</text>
</comment>
<comment type="similarity">
    <text evidence="1">Belongs to the short-chain dehydrogenases/reductases (SDR) family.</text>
</comment>
<accession>A0AAV3UQM2</accession>
<dbReference type="NCBIfam" id="NF005559">
    <property type="entry name" value="PRK07231.1"/>
    <property type="match status" value="1"/>
</dbReference>
<dbReference type="GO" id="GO:0016616">
    <property type="term" value="F:oxidoreductase activity, acting on the CH-OH group of donors, NAD or NADP as acceptor"/>
    <property type="evidence" value="ECO:0007669"/>
    <property type="project" value="TreeGrafter"/>
</dbReference>
<dbReference type="PANTHER" id="PTHR42760">
    <property type="entry name" value="SHORT-CHAIN DEHYDROGENASES/REDUCTASES FAMILY MEMBER"/>
    <property type="match status" value="1"/>
</dbReference>
<name>A0AAV3UQM2_9EURY</name>
<organism evidence="2 3">
    <name type="scientific">Haladaptatus pallidirubidus</name>
    <dbReference type="NCBI Taxonomy" id="1008152"/>
    <lineage>
        <taxon>Archaea</taxon>
        <taxon>Methanobacteriati</taxon>
        <taxon>Methanobacteriota</taxon>
        <taxon>Stenosarchaea group</taxon>
        <taxon>Halobacteria</taxon>
        <taxon>Halobacteriales</taxon>
        <taxon>Haladaptataceae</taxon>
        <taxon>Haladaptatus</taxon>
    </lineage>
</organism>
<reference evidence="2 3" key="1">
    <citation type="journal article" date="2019" name="Int. J. Syst. Evol. Microbiol.">
        <title>The Global Catalogue of Microorganisms (GCM) 10K type strain sequencing project: providing services to taxonomists for standard genome sequencing and annotation.</title>
        <authorList>
            <consortium name="The Broad Institute Genomics Platform"/>
            <consortium name="The Broad Institute Genome Sequencing Center for Infectious Disease"/>
            <person name="Wu L."/>
            <person name="Ma J."/>
        </authorList>
    </citation>
    <scope>NUCLEOTIDE SEQUENCE [LARGE SCALE GENOMIC DNA]</scope>
    <source>
        <strain evidence="2 3">JCM 17504</strain>
    </source>
</reference>
<keyword evidence="3" id="KW-1185">Reference proteome</keyword>
<evidence type="ECO:0000313" key="2">
    <source>
        <dbReference type="EMBL" id="GAA5064148.1"/>
    </source>
</evidence>
<sequence length="282" mass="30161">MPRFIPTASLPLCMQLVSNHAIVTGGAQGIGRSITEELMSFGASVVIADVNEEGANEVAEELTETYDGKALGVECDVTEEESVQSMVDATVEEFGEVGILVNNAGAAGLARTWEMDAEEWEQTIEVCLNGPFYGSKAVVNHMLENDIEGAIVNTSSLNYKAATDGLPHYSAAKAGVSQFTKVLAAEAGRYGIRVNAVAPGSIRTPLTEGNGLVDGKMGERFVDRTPLGRIGEPEDVAKVVAFLLSDYGYWVTGETICVDGGQHIRGLHSYWDTLDEMGMFDE</sequence>
<dbReference type="AlphaFoldDB" id="A0AAV3UQM2"/>
<dbReference type="PRINTS" id="PR00080">
    <property type="entry name" value="SDRFAMILY"/>
</dbReference>
<dbReference type="InterPro" id="IPR002347">
    <property type="entry name" value="SDR_fam"/>
</dbReference>
<dbReference type="PANTHER" id="PTHR42760:SF40">
    <property type="entry name" value="3-OXOACYL-[ACYL-CARRIER-PROTEIN] REDUCTASE, CHLOROPLASTIC"/>
    <property type="match status" value="1"/>
</dbReference>
<dbReference type="PRINTS" id="PR00081">
    <property type="entry name" value="GDHRDH"/>
</dbReference>
<dbReference type="InterPro" id="IPR020904">
    <property type="entry name" value="Sc_DH/Rdtase_CS"/>
</dbReference>
<dbReference type="InterPro" id="IPR036291">
    <property type="entry name" value="NAD(P)-bd_dom_sf"/>
</dbReference>
<dbReference type="CDD" id="cd05233">
    <property type="entry name" value="SDR_c"/>
    <property type="match status" value="1"/>
</dbReference>
<gene>
    <name evidence="2" type="primary">fabG_6</name>
    <name evidence="2" type="ORF">GCM10025751_53330</name>
</gene>
<dbReference type="PROSITE" id="PS00061">
    <property type="entry name" value="ADH_SHORT"/>
    <property type="match status" value="1"/>
</dbReference>
<protein>
    <submittedName>
        <fullName evidence="2">3-oxoacyl-[acyl-carrier-protein] reductase</fullName>
    </submittedName>
</protein>